<dbReference type="Gene3D" id="3.30.1740.10">
    <property type="entry name" value="Zinc finger, PARP-type"/>
    <property type="match status" value="1"/>
</dbReference>
<keyword evidence="4" id="KW-0862">Zinc</keyword>
<feature type="repeat" description="ANK" evidence="6">
    <location>
        <begin position="1035"/>
        <end position="1067"/>
    </location>
</feature>
<dbReference type="GO" id="GO:0016020">
    <property type="term" value="C:membrane"/>
    <property type="evidence" value="ECO:0007669"/>
    <property type="project" value="InterPro"/>
</dbReference>
<dbReference type="SMART" id="SM00248">
    <property type="entry name" value="ANK"/>
    <property type="match status" value="4"/>
</dbReference>
<feature type="transmembrane region" description="Helical" evidence="8">
    <location>
        <begin position="617"/>
        <end position="637"/>
    </location>
</feature>
<sequence>MWAANVKVKTIQARCDRMEDEQMLIAEIMATGGFERIDATIERFRAETFGQNYELMLKAVGRHGQALKFASFERLERKLIHNLVLTAVRSSGASLAHAPVDLKADKDLVIEAVRQNGMALQYAAEEMRVDREVVLNAVQSDGLALQFASGPALMDHAVVLAAVAQDGEAFRLAPDSMKKNREIMEKAVTTSPKALAYVPSELQKDALEVVKSSPEAVLQLERSMTVAGIVNQAEQEVERMEEMAVTRRHAKESEKEQERLQKWLDLMKSVRPQVRTEKPKRALRLMLLGLDSLFQNTQDPSVISRARQAIEKQFDTTTDEDKMDYVDVLLDNSIAMHATLKNSLFKCLVEYKLKLADKAGATLDPNTSSSPVRRYSMHVPKLEPTPSVESERSERHSGRAFTAATKIQVDQLAVAGSSKLMTDTPQLRVAFTMSGTADGRQERFEKPWLMTFIMFVSMTLALPFDAGMWRKSSPEPLLGGQVADRWREKVIKVMYPAFFDILATGLCCMGFLYIPASVWQLLRGAEIVFAAIFAVTCLHRRLYCFQYIGLAFCVAGIFLVGLASVWGDDMEAEAKGKDTGNVQLLLLGICLALAGQVVQAAQAVAEEWLLQDVDLPGLQVIGFEGAWGALAMLVFVFPTLYMLPGQDHGHAEDEVNAYELLRSNPMLSALMGLYIFSCATYNMSGIAVTGALSAVHRVMIEALRTLIVWAFGLSIHYLVDPKSALGEVAGFLLLVIGQVIYGAMVKIPRLYYPPSEEISHDVVASPGSLRNLTALPDARLVSPGSHDGRVAGSILKDALRIGQLVGSPAEGIGPKWCHPACFLDFIKSRYASSGGWFKKHVPEPEQIAGFGSLTADDKAIISELIDEGKNPRVIVVTIAELGTKLVCTNMAGNTEEVRLVNADGSLFEGLRRTSAKKRKAQVKPAEHWLWHQLFEKERQSDGWAGVDSDVQEPESGALRKAEELLSTGPGPELPVKLLFRLRRYLAQRRMPSLPDALRCAADHGHQVVLELLLHLRANPNVPADSGAHGVGFTQVGAYPLHLAAKRGRLEVMEVLLKAGACIDAADQNGRTGLMVAAASGQHSAILWLLCHRAAADSCTHYGYTALHYAALVPRPEVVHALLEGRASSNVVDREGRSALHAALSTLPRARTEGAAVSTSCDPS</sequence>
<keyword evidence="8" id="KW-0472">Membrane</keyword>
<proteinExistence type="predicted"/>
<keyword evidence="3" id="KW-0863">Zinc-finger</keyword>
<dbReference type="EMBL" id="CAJNJA010029298">
    <property type="protein sequence ID" value="CAE7624189.1"/>
    <property type="molecule type" value="Genomic_DNA"/>
</dbReference>
<keyword evidence="5" id="KW-0539">Nucleus</keyword>
<keyword evidence="8" id="KW-1133">Transmembrane helix</keyword>
<keyword evidence="8" id="KW-0812">Transmembrane</keyword>
<dbReference type="InterPro" id="IPR000620">
    <property type="entry name" value="EamA_dom"/>
</dbReference>
<dbReference type="GO" id="GO:0005634">
    <property type="term" value="C:nucleus"/>
    <property type="evidence" value="ECO:0007669"/>
    <property type="project" value="UniProtKB-SubCell"/>
</dbReference>
<evidence type="ECO:0000256" key="3">
    <source>
        <dbReference type="ARBA" id="ARBA00022771"/>
    </source>
</evidence>
<evidence type="ECO:0000313" key="11">
    <source>
        <dbReference type="Proteomes" id="UP000601435"/>
    </source>
</evidence>
<feature type="transmembrane region" description="Helical" evidence="8">
    <location>
        <begin position="520"/>
        <end position="538"/>
    </location>
</feature>
<name>A0A812VHR2_9DINO</name>
<reference evidence="10" key="1">
    <citation type="submission" date="2021-02" db="EMBL/GenBank/DDBJ databases">
        <authorList>
            <person name="Dougan E. K."/>
            <person name="Rhodes N."/>
            <person name="Thang M."/>
            <person name="Chan C."/>
        </authorList>
    </citation>
    <scope>NUCLEOTIDE SEQUENCE</scope>
</reference>
<dbReference type="GO" id="GO:0003677">
    <property type="term" value="F:DNA binding"/>
    <property type="evidence" value="ECO:0007669"/>
    <property type="project" value="InterPro"/>
</dbReference>
<dbReference type="InterPro" id="IPR002110">
    <property type="entry name" value="Ankyrin_rpt"/>
</dbReference>
<dbReference type="PROSITE" id="PS50297">
    <property type="entry name" value="ANK_REP_REGION"/>
    <property type="match status" value="2"/>
</dbReference>
<evidence type="ECO:0000256" key="2">
    <source>
        <dbReference type="ARBA" id="ARBA00022723"/>
    </source>
</evidence>
<dbReference type="PANTHER" id="PTHR13146:SF3">
    <property type="entry name" value="EAMA DOMAIN-CONTAINING PROTEIN"/>
    <property type="match status" value="1"/>
</dbReference>
<evidence type="ECO:0000256" key="8">
    <source>
        <dbReference type="SAM" id="Phobius"/>
    </source>
</evidence>
<dbReference type="InterPro" id="IPR036957">
    <property type="entry name" value="Znf_PARP_sf"/>
</dbReference>
<feature type="transmembrane region" description="Helical" evidence="8">
    <location>
        <begin position="585"/>
        <end position="605"/>
    </location>
</feature>
<evidence type="ECO:0000256" key="4">
    <source>
        <dbReference type="ARBA" id="ARBA00022833"/>
    </source>
</evidence>
<gene>
    <name evidence="10" type="primary">SLC35F6</name>
    <name evidence="10" type="ORF">SNEC2469_LOCUS17632</name>
</gene>
<dbReference type="SUPFAM" id="SSF57716">
    <property type="entry name" value="Glucocorticoid receptor-like (DNA-binding domain)"/>
    <property type="match status" value="1"/>
</dbReference>
<dbReference type="OrthoDB" id="29773at2759"/>
<dbReference type="AlphaFoldDB" id="A0A812VHR2"/>
<organism evidence="10 11">
    <name type="scientific">Symbiodinium necroappetens</name>
    <dbReference type="NCBI Taxonomy" id="1628268"/>
    <lineage>
        <taxon>Eukaryota</taxon>
        <taxon>Sar</taxon>
        <taxon>Alveolata</taxon>
        <taxon>Dinophyceae</taxon>
        <taxon>Suessiales</taxon>
        <taxon>Symbiodiniaceae</taxon>
        <taxon>Symbiodinium</taxon>
    </lineage>
</organism>
<dbReference type="GO" id="GO:0008270">
    <property type="term" value="F:zinc ion binding"/>
    <property type="evidence" value="ECO:0007669"/>
    <property type="project" value="UniProtKB-KW"/>
</dbReference>
<feature type="domain" description="PARP-type" evidence="9">
    <location>
        <begin position="793"/>
        <end position="869"/>
    </location>
</feature>
<dbReference type="InterPro" id="IPR037185">
    <property type="entry name" value="EmrE-like"/>
</dbReference>
<evidence type="ECO:0000256" key="1">
    <source>
        <dbReference type="ARBA" id="ARBA00004123"/>
    </source>
</evidence>
<dbReference type="PANTHER" id="PTHR13146">
    <property type="match status" value="1"/>
</dbReference>
<dbReference type="Pfam" id="PF00023">
    <property type="entry name" value="Ank"/>
    <property type="match status" value="1"/>
</dbReference>
<dbReference type="Pfam" id="PF00892">
    <property type="entry name" value="EamA"/>
    <property type="match status" value="1"/>
</dbReference>
<dbReference type="InterPro" id="IPR036770">
    <property type="entry name" value="Ankyrin_rpt-contain_sf"/>
</dbReference>
<keyword evidence="11" id="KW-1185">Reference proteome</keyword>
<evidence type="ECO:0000256" key="7">
    <source>
        <dbReference type="SAM" id="MobiDB-lite"/>
    </source>
</evidence>
<dbReference type="InterPro" id="IPR025197">
    <property type="entry name" value="DUF4116"/>
</dbReference>
<comment type="caution">
    <text evidence="10">The sequence shown here is derived from an EMBL/GenBank/DDBJ whole genome shotgun (WGS) entry which is preliminary data.</text>
</comment>
<dbReference type="Gene3D" id="1.25.40.20">
    <property type="entry name" value="Ankyrin repeat-containing domain"/>
    <property type="match status" value="1"/>
</dbReference>
<dbReference type="SUPFAM" id="SSF48403">
    <property type="entry name" value="Ankyrin repeat"/>
    <property type="match status" value="1"/>
</dbReference>
<dbReference type="Pfam" id="PF13475">
    <property type="entry name" value="DUF4116"/>
    <property type="match status" value="2"/>
</dbReference>
<dbReference type="InterPro" id="IPR001510">
    <property type="entry name" value="Znf_PARP"/>
</dbReference>
<evidence type="ECO:0000259" key="9">
    <source>
        <dbReference type="PROSITE" id="PS50064"/>
    </source>
</evidence>
<feature type="transmembrane region" description="Helical" evidence="8">
    <location>
        <begin position="490"/>
        <end position="514"/>
    </location>
</feature>
<comment type="subcellular location">
    <subcellularLocation>
        <location evidence="1">Nucleus</location>
    </subcellularLocation>
</comment>
<dbReference type="SMART" id="SM01336">
    <property type="entry name" value="zf-PARP"/>
    <property type="match status" value="1"/>
</dbReference>
<feature type="repeat" description="ANK" evidence="6">
    <location>
        <begin position="1101"/>
        <end position="1133"/>
    </location>
</feature>
<feature type="transmembrane region" description="Helical" evidence="8">
    <location>
        <begin position="671"/>
        <end position="695"/>
    </location>
</feature>
<accession>A0A812VHR2</accession>
<dbReference type="PROSITE" id="PS50088">
    <property type="entry name" value="ANK_REPEAT"/>
    <property type="match status" value="2"/>
</dbReference>
<evidence type="ECO:0000256" key="6">
    <source>
        <dbReference type="PROSITE-ProRule" id="PRU00023"/>
    </source>
</evidence>
<dbReference type="PROSITE" id="PS50064">
    <property type="entry name" value="ZF_PARP_2"/>
    <property type="match status" value="1"/>
</dbReference>
<dbReference type="SUPFAM" id="SSF103481">
    <property type="entry name" value="Multidrug resistance efflux transporter EmrE"/>
    <property type="match status" value="1"/>
</dbReference>
<feature type="transmembrane region" description="Helical" evidence="8">
    <location>
        <begin position="545"/>
        <end position="565"/>
    </location>
</feature>
<keyword evidence="2" id="KW-0479">Metal-binding</keyword>
<feature type="transmembrane region" description="Helical" evidence="8">
    <location>
        <begin position="448"/>
        <end position="469"/>
    </location>
</feature>
<evidence type="ECO:0000313" key="10">
    <source>
        <dbReference type="EMBL" id="CAE7624189.1"/>
    </source>
</evidence>
<feature type="region of interest" description="Disordered" evidence="7">
    <location>
        <begin position="362"/>
        <end position="394"/>
    </location>
</feature>
<dbReference type="Pfam" id="PF12796">
    <property type="entry name" value="Ank_2"/>
    <property type="match status" value="1"/>
</dbReference>
<evidence type="ECO:0000256" key="5">
    <source>
        <dbReference type="ARBA" id="ARBA00023242"/>
    </source>
</evidence>
<feature type="transmembrane region" description="Helical" evidence="8">
    <location>
        <begin position="725"/>
        <end position="744"/>
    </location>
</feature>
<keyword evidence="6" id="KW-0040">ANK repeat</keyword>
<dbReference type="Proteomes" id="UP000601435">
    <property type="component" value="Unassembled WGS sequence"/>
</dbReference>
<protein>
    <submittedName>
        <fullName evidence="10">SLC35F6 protein</fullName>
    </submittedName>
</protein>
<feature type="non-terminal residue" evidence="10">
    <location>
        <position position="1"/>
    </location>
</feature>